<dbReference type="Proteomes" id="UP000003688">
    <property type="component" value="Unassembled WGS sequence"/>
</dbReference>
<reference evidence="2 3" key="1">
    <citation type="journal article" date="2011" name="J. Bacteriol.">
        <title>Genome sequence of 'Pedosphaera parvula' Ellin514, an aerobic Verrucomicrobial isolate from pasture soil.</title>
        <authorList>
            <person name="Kant R."/>
            <person name="van Passel M.W."/>
            <person name="Sangwan P."/>
            <person name="Palva A."/>
            <person name="Lucas S."/>
            <person name="Copeland A."/>
            <person name="Lapidus A."/>
            <person name="Glavina Del Rio T."/>
            <person name="Dalin E."/>
            <person name="Tice H."/>
            <person name="Bruce D."/>
            <person name="Goodwin L."/>
            <person name="Pitluck S."/>
            <person name="Chertkov O."/>
            <person name="Larimer F.W."/>
            <person name="Land M.L."/>
            <person name="Hauser L."/>
            <person name="Brettin T.S."/>
            <person name="Detter J.C."/>
            <person name="Han S."/>
            <person name="de Vos W.M."/>
            <person name="Janssen P.H."/>
            <person name="Smidt H."/>
        </authorList>
    </citation>
    <scope>NUCLEOTIDE SEQUENCE [LARGE SCALE GENOMIC DNA]</scope>
    <source>
        <strain evidence="2 3">Ellin514</strain>
    </source>
</reference>
<dbReference type="AlphaFoldDB" id="B9XBQ5"/>
<dbReference type="EMBL" id="ABOX02000003">
    <property type="protein sequence ID" value="EEF62940.1"/>
    <property type="molecule type" value="Genomic_DNA"/>
</dbReference>
<evidence type="ECO:0000256" key="1">
    <source>
        <dbReference type="SAM" id="SignalP"/>
    </source>
</evidence>
<sequence length="142" mass="15822" precursor="true">MKKILFSAIASLWLAGLVVSPVFAGDLENLSGKWTTKRKSAEGSLTQTLEIKKDKFVFKIVGADDTSVLYAEGDVKAEKSGPLQYLAFTHIKGGKNSDDLQSVDDDRICIYRLEDGKFYVGVNFDKERDKAPYVETYTKAEK</sequence>
<dbReference type="RefSeq" id="WP_007413253.1">
    <property type="nucleotide sequence ID" value="NZ_ABOX02000003.1"/>
</dbReference>
<feature type="chain" id="PRO_5005666495" description="TIGR03067 domain-containing protein" evidence="1">
    <location>
        <begin position="25"/>
        <end position="142"/>
    </location>
</feature>
<protein>
    <recommendedName>
        <fullName evidence="4">TIGR03067 domain-containing protein</fullName>
    </recommendedName>
</protein>
<organism evidence="2 3">
    <name type="scientific">Pedosphaera parvula (strain Ellin514)</name>
    <dbReference type="NCBI Taxonomy" id="320771"/>
    <lineage>
        <taxon>Bacteria</taxon>
        <taxon>Pseudomonadati</taxon>
        <taxon>Verrucomicrobiota</taxon>
        <taxon>Pedosphaerae</taxon>
        <taxon>Pedosphaerales</taxon>
        <taxon>Pedosphaeraceae</taxon>
        <taxon>Pedosphaera</taxon>
    </lineage>
</organism>
<comment type="caution">
    <text evidence="2">The sequence shown here is derived from an EMBL/GenBank/DDBJ whole genome shotgun (WGS) entry which is preliminary data.</text>
</comment>
<feature type="signal peptide" evidence="1">
    <location>
        <begin position="1"/>
        <end position="24"/>
    </location>
</feature>
<evidence type="ECO:0000313" key="3">
    <source>
        <dbReference type="Proteomes" id="UP000003688"/>
    </source>
</evidence>
<proteinExistence type="predicted"/>
<gene>
    <name evidence="2" type="ORF">Cflav_PD5575</name>
</gene>
<accession>B9XBQ5</accession>
<evidence type="ECO:0008006" key="4">
    <source>
        <dbReference type="Google" id="ProtNLM"/>
    </source>
</evidence>
<name>B9XBQ5_PEDPL</name>
<keyword evidence="1" id="KW-0732">Signal</keyword>
<keyword evidence="3" id="KW-1185">Reference proteome</keyword>
<evidence type="ECO:0000313" key="2">
    <source>
        <dbReference type="EMBL" id="EEF62940.1"/>
    </source>
</evidence>